<protein>
    <submittedName>
        <fullName evidence="5">Metalloregulator ArsR/SmtB family transcription factor</fullName>
    </submittedName>
</protein>
<evidence type="ECO:0000313" key="6">
    <source>
        <dbReference type="Proteomes" id="UP001322744"/>
    </source>
</evidence>
<keyword evidence="1" id="KW-0805">Transcription regulation</keyword>
<organism evidence="5 6">
    <name type="scientific">Anaerocellum danielii</name>
    <dbReference type="NCBI Taxonomy" id="1387557"/>
    <lineage>
        <taxon>Bacteria</taxon>
        <taxon>Bacillati</taxon>
        <taxon>Bacillota</taxon>
        <taxon>Bacillota incertae sedis</taxon>
        <taxon>Caldicellulosiruptorales</taxon>
        <taxon>Caldicellulosiruptoraceae</taxon>
        <taxon>Anaerocellum</taxon>
    </lineage>
</organism>
<evidence type="ECO:0000256" key="3">
    <source>
        <dbReference type="ARBA" id="ARBA00023163"/>
    </source>
</evidence>
<reference evidence="5 6" key="1">
    <citation type="submission" date="2023-12" db="EMBL/GenBank/DDBJ databases">
        <authorList>
            <person name="Manesh M.J.H."/>
            <person name="Bing R.G."/>
            <person name="Willard D.J."/>
            <person name="Kelly R.M."/>
        </authorList>
    </citation>
    <scope>NUCLEOTIDE SEQUENCE [LARGE SCALE GENOMIC DNA]</scope>
    <source>
        <strain evidence="5 6">DSM 8977</strain>
    </source>
</reference>
<dbReference type="PROSITE" id="PS50987">
    <property type="entry name" value="HTH_ARSR_2"/>
    <property type="match status" value="1"/>
</dbReference>
<accession>A0ABZ0TWN6</accession>
<dbReference type="Gene3D" id="1.10.10.10">
    <property type="entry name" value="Winged helix-like DNA-binding domain superfamily/Winged helix DNA-binding domain"/>
    <property type="match status" value="1"/>
</dbReference>
<dbReference type="Proteomes" id="UP001322744">
    <property type="component" value="Chromosome"/>
</dbReference>
<dbReference type="InterPro" id="IPR036390">
    <property type="entry name" value="WH_DNA-bd_sf"/>
</dbReference>
<evidence type="ECO:0000259" key="4">
    <source>
        <dbReference type="PROSITE" id="PS50987"/>
    </source>
</evidence>
<dbReference type="SUPFAM" id="SSF46785">
    <property type="entry name" value="Winged helix' DNA-binding domain"/>
    <property type="match status" value="1"/>
</dbReference>
<evidence type="ECO:0000313" key="5">
    <source>
        <dbReference type="EMBL" id="WPX07866.1"/>
    </source>
</evidence>
<keyword evidence="6" id="KW-1185">Reference proteome</keyword>
<dbReference type="Pfam" id="PF01022">
    <property type="entry name" value="HTH_5"/>
    <property type="match status" value="1"/>
</dbReference>
<dbReference type="SMART" id="SM00418">
    <property type="entry name" value="HTH_ARSR"/>
    <property type="match status" value="1"/>
</dbReference>
<dbReference type="EMBL" id="CP139957">
    <property type="protein sequence ID" value="WPX07866.1"/>
    <property type="molecule type" value="Genomic_DNA"/>
</dbReference>
<dbReference type="InterPro" id="IPR036388">
    <property type="entry name" value="WH-like_DNA-bd_sf"/>
</dbReference>
<dbReference type="PANTHER" id="PTHR33154">
    <property type="entry name" value="TRANSCRIPTIONAL REGULATOR, ARSR FAMILY"/>
    <property type="match status" value="1"/>
</dbReference>
<dbReference type="InterPro" id="IPR001845">
    <property type="entry name" value="HTH_ArsR_DNA-bd_dom"/>
</dbReference>
<dbReference type="RefSeq" id="WP_045175194.1">
    <property type="nucleotide sequence ID" value="NZ_CP139957.1"/>
</dbReference>
<dbReference type="InterPro" id="IPR051081">
    <property type="entry name" value="HTH_MetalResp_TranReg"/>
</dbReference>
<dbReference type="InterPro" id="IPR011991">
    <property type="entry name" value="ArsR-like_HTH"/>
</dbReference>
<evidence type="ECO:0000256" key="1">
    <source>
        <dbReference type="ARBA" id="ARBA00023015"/>
    </source>
</evidence>
<sequence>MNLDEIFKALGDQNRLRILSLLLENELCVCEIEKVLGLTQSNVSRHLQVLKSRKIVSYRKTSQWIYYRISDEFCKEYGELCEFLKTKFLSEEPFKSDLEKLKEEKKNGFSCEKATEEANKTLTKS</sequence>
<dbReference type="PRINTS" id="PR00778">
    <property type="entry name" value="HTHARSR"/>
</dbReference>
<dbReference type="CDD" id="cd00090">
    <property type="entry name" value="HTH_ARSR"/>
    <property type="match status" value="1"/>
</dbReference>
<keyword evidence="3" id="KW-0804">Transcription</keyword>
<name>A0ABZ0TWN6_9FIRM</name>
<evidence type="ECO:0000256" key="2">
    <source>
        <dbReference type="ARBA" id="ARBA00023125"/>
    </source>
</evidence>
<keyword evidence="2" id="KW-0238">DNA-binding</keyword>
<gene>
    <name evidence="5" type="ORF">SOJ16_001705</name>
</gene>
<dbReference type="PANTHER" id="PTHR33154:SF18">
    <property type="entry name" value="ARSENICAL RESISTANCE OPERON REPRESSOR"/>
    <property type="match status" value="1"/>
</dbReference>
<feature type="domain" description="HTH arsR-type" evidence="4">
    <location>
        <begin position="1"/>
        <end position="95"/>
    </location>
</feature>
<dbReference type="NCBIfam" id="NF033788">
    <property type="entry name" value="HTH_metalloreg"/>
    <property type="match status" value="1"/>
</dbReference>
<proteinExistence type="predicted"/>